<organism evidence="1 2">
    <name type="scientific">Hibiscus syriacus</name>
    <name type="common">Rose of Sharon</name>
    <dbReference type="NCBI Taxonomy" id="106335"/>
    <lineage>
        <taxon>Eukaryota</taxon>
        <taxon>Viridiplantae</taxon>
        <taxon>Streptophyta</taxon>
        <taxon>Embryophyta</taxon>
        <taxon>Tracheophyta</taxon>
        <taxon>Spermatophyta</taxon>
        <taxon>Magnoliopsida</taxon>
        <taxon>eudicotyledons</taxon>
        <taxon>Gunneridae</taxon>
        <taxon>Pentapetalae</taxon>
        <taxon>rosids</taxon>
        <taxon>malvids</taxon>
        <taxon>Malvales</taxon>
        <taxon>Malvaceae</taxon>
        <taxon>Malvoideae</taxon>
        <taxon>Hibiscus</taxon>
    </lineage>
</organism>
<dbReference type="GO" id="GO:0005634">
    <property type="term" value="C:nucleus"/>
    <property type="evidence" value="ECO:0007669"/>
    <property type="project" value="TreeGrafter"/>
</dbReference>
<protein>
    <recommendedName>
        <fullName evidence="3">DNA (Cytosine-5)-methyltransferase DRM1/2</fullName>
    </recommendedName>
</protein>
<gene>
    <name evidence="1" type="ORF">F3Y22_tig00111837pilonHSYRG00138</name>
</gene>
<dbReference type="GO" id="GO:0003886">
    <property type="term" value="F:DNA (cytosine-5-)-methyltransferase activity"/>
    <property type="evidence" value="ECO:0007669"/>
    <property type="project" value="TreeGrafter"/>
</dbReference>
<accession>A0A6A2YEC7</accession>
<evidence type="ECO:0000313" key="2">
    <source>
        <dbReference type="Proteomes" id="UP000436088"/>
    </source>
</evidence>
<dbReference type="Proteomes" id="UP000436088">
    <property type="component" value="Unassembled WGS sequence"/>
</dbReference>
<evidence type="ECO:0008006" key="3">
    <source>
        <dbReference type="Google" id="ProtNLM"/>
    </source>
</evidence>
<sequence>MQHVDSDYNSSDYEAIFHDDFTDIDSSSDIEEIMNYDSDEENKLLYLTKMGYSEAKASITMEICGFPKNHTRGVQSARDMFPGSINVLSLFSMISDTEVVFYFLGIHLKTYVQEHSDQLEQLMSRFGEFNLVVDGIHCNDLTGRNKPH</sequence>
<dbReference type="EMBL" id="VEPZ02001443">
    <property type="protein sequence ID" value="KAE8672537.1"/>
    <property type="molecule type" value="Genomic_DNA"/>
</dbReference>
<name>A0A6A2YEC7_HIBSY</name>
<proteinExistence type="predicted"/>
<reference evidence="1" key="1">
    <citation type="submission" date="2019-09" db="EMBL/GenBank/DDBJ databases">
        <title>Draft genome information of white flower Hibiscus syriacus.</title>
        <authorList>
            <person name="Kim Y.-M."/>
        </authorList>
    </citation>
    <scope>NUCLEOTIDE SEQUENCE [LARGE SCALE GENOMIC DNA]</scope>
    <source>
        <strain evidence="1">YM2019G1</strain>
    </source>
</reference>
<dbReference type="PANTHER" id="PTHR23068:SF25">
    <property type="entry name" value="DNA (CYTOSINE-5)-METHYLTRANSFERASE DRM2"/>
    <property type="match status" value="1"/>
</dbReference>
<evidence type="ECO:0000313" key="1">
    <source>
        <dbReference type="EMBL" id="KAE8672537.1"/>
    </source>
</evidence>
<keyword evidence="2" id="KW-1185">Reference proteome</keyword>
<dbReference type="PANTHER" id="PTHR23068">
    <property type="entry name" value="DNA CYTOSINE-5- -METHYLTRANSFERASE 3-RELATED"/>
    <property type="match status" value="1"/>
</dbReference>
<comment type="caution">
    <text evidence="1">The sequence shown here is derived from an EMBL/GenBank/DDBJ whole genome shotgun (WGS) entry which is preliminary data.</text>
</comment>
<dbReference type="InterPro" id="IPR050390">
    <property type="entry name" value="C5-Methyltransferase"/>
</dbReference>
<dbReference type="AlphaFoldDB" id="A0A6A2YEC7"/>